<keyword evidence="3" id="KW-0479">Metal-binding</keyword>
<dbReference type="AlphaFoldDB" id="A0A811KYT9"/>
<feature type="compositionally biased region" description="Low complexity" evidence="12">
    <location>
        <begin position="905"/>
        <end position="917"/>
    </location>
</feature>
<keyword evidence="16" id="KW-1185">Reference proteome</keyword>
<evidence type="ECO:0000256" key="4">
    <source>
        <dbReference type="ARBA" id="ARBA00022737"/>
    </source>
</evidence>
<comment type="caution">
    <text evidence="15">The sequence shown here is derived from an EMBL/GenBank/DDBJ whole genome shotgun (WGS) entry which is preliminary data.</text>
</comment>
<dbReference type="PROSITE" id="PS00028">
    <property type="entry name" value="ZINC_FINGER_C2H2_1"/>
    <property type="match status" value="4"/>
</dbReference>
<dbReference type="InterPro" id="IPR000210">
    <property type="entry name" value="BTB/POZ_dom"/>
</dbReference>
<dbReference type="InterPro" id="IPR011333">
    <property type="entry name" value="SKP1/BTB/POZ_sf"/>
</dbReference>
<dbReference type="FunFam" id="3.30.160.60:FF:000634">
    <property type="entry name" value="Zinc finger X-chromosomal protein"/>
    <property type="match status" value="1"/>
</dbReference>
<dbReference type="PANTHER" id="PTHR24393">
    <property type="entry name" value="ZINC FINGER PROTEIN"/>
    <property type="match status" value="1"/>
</dbReference>
<dbReference type="GO" id="GO:0005634">
    <property type="term" value="C:nucleus"/>
    <property type="evidence" value="ECO:0007669"/>
    <property type="project" value="UniProtKB-SubCell"/>
</dbReference>
<dbReference type="SMART" id="SM00225">
    <property type="entry name" value="BTB"/>
    <property type="match status" value="1"/>
</dbReference>
<dbReference type="Pfam" id="PF07707">
    <property type="entry name" value="BACK"/>
    <property type="match status" value="1"/>
</dbReference>
<reference evidence="15" key="1">
    <citation type="submission" date="2020-09" db="EMBL/GenBank/DDBJ databases">
        <authorList>
            <person name="Kikuchi T."/>
        </authorList>
    </citation>
    <scope>NUCLEOTIDE SEQUENCE</scope>
    <source>
        <strain evidence="15">SH1</strain>
    </source>
</reference>
<feature type="region of interest" description="Disordered" evidence="12">
    <location>
        <begin position="326"/>
        <end position="361"/>
    </location>
</feature>
<evidence type="ECO:0008006" key="17">
    <source>
        <dbReference type="Google" id="ProtNLM"/>
    </source>
</evidence>
<feature type="compositionally biased region" description="Basic and acidic residues" evidence="12">
    <location>
        <begin position="676"/>
        <end position="685"/>
    </location>
</feature>
<dbReference type="SMART" id="SM00355">
    <property type="entry name" value="ZnF_C2H2"/>
    <property type="match status" value="9"/>
</dbReference>
<sequence length="925" mass="107977">MASALALCSKDGTNGPLHPVTFSDPGHLFFFDRLRYQRLTGRFCDTTLIINNSTEFKAHRNVLAAYSPYFDSILTFNRVTSEKIILNKDKYNEDAMALILNYMYGESIVIDRTNVRDVLKLANDLIIVRIKNHCLDYLEKNLDAANCLTVKTLAETYSVQKLVNKAIDFFKRNIETVLLHNADILSMEFKDVNLLLQRHESYIHPDTVLGLVVRWINYDISKREQYCGRLMKRVDVTKLTPIKLENVLDFNPFFLSAEKTLYTVLMTLKTKNYLNEKYMPKLLELQQKYGYQDIGDVGSGDEELSDGENLHESTVDDHSLKLRLKIKKKKRRHSYSEEGSRKRGRPRVYRPVGNELDPDIEEEPESLFYQFEDSNDGNIGFEEPDEKDPAEVSLEDQVGKDSENETGQYDLPCEHCPFKTKNRDQLTRHMATAHSLNVLYYCNICNFECRWNRTFYDHMRQHFQTVPYQCEFCSYSVDRMHVLLSHRLTHTDEKPYKCTDCDFRSRSKTNLIVHYRVHSGERPFECKICGKRFAVRRTLDQHMATHSGNRPFQCEECSFTTKYQSHLVSHRRIHTGDLFRCQEPGCEYVSPKKSQLAAHLRTHLAVRPHQCKTCNRSFIERSHLVRHERIHLKDKPFKCDLCEYASSRRDKLKEHFLKHHTATSKSKQYRHKDKKKGHEGGDSQKTKFLSPGYIFRPITQDFDRREHSNSVPMGGYDEELAQLEMQCHSNPSMLPPNQIQRQMSVPIDFRHNQGMPPIPEGSPMSQTPIPENMNNMMFDVGMVHSRSYSNADMPQSSFNQLPSSSMSLDNYPVDFNQRPVDLNQRQVDMNQRTVDLNQRQLELNQRLVDNQLPVSQINNDMRNTLSNEYAGYMDNMGGQMMVERPRSQPTLRYPQGMEYNNMRNQQQPGSSLSSQPPNQERPDWY</sequence>
<keyword evidence="5 11" id="KW-0863">Zinc-finger</keyword>
<dbReference type="Gene3D" id="1.25.40.420">
    <property type="match status" value="1"/>
</dbReference>
<feature type="region of interest" description="Disordered" evidence="12">
    <location>
        <begin position="656"/>
        <end position="687"/>
    </location>
</feature>
<dbReference type="GO" id="GO:0008270">
    <property type="term" value="F:zinc ion binding"/>
    <property type="evidence" value="ECO:0007669"/>
    <property type="project" value="UniProtKB-KW"/>
</dbReference>
<keyword evidence="7" id="KW-0805">Transcription regulation</keyword>
<dbReference type="Gene3D" id="3.30.160.60">
    <property type="entry name" value="Classic Zinc Finger"/>
    <property type="match status" value="7"/>
</dbReference>
<dbReference type="FunFam" id="3.30.160.60:FF:001370">
    <property type="entry name" value="Zinc finger protein"/>
    <property type="match status" value="1"/>
</dbReference>
<feature type="domain" description="C2H2-type" evidence="14">
    <location>
        <begin position="609"/>
        <end position="636"/>
    </location>
</feature>
<dbReference type="PROSITE" id="PS50157">
    <property type="entry name" value="ZINC_FINGER_C2H2_2"/>
    <property type="match status" value="7"/>
</dbReference>
<keyword evidence="4" id="KW-0677">Repeat</keyword>
<evidence type="ECO:0000256" key="7">
    <source>
        <dbReference type="ARBA" id="ARBA00023015"/>
    </source>
</evidence>
<evidence type="ECO:0000259" key="13">
    <source>
        <dbReference type="PROSITE" id="PS50097"/>
    </source>
</evidence>
<feature type="compositionally biased region" description="Basic residues" evidence="12">
    <location>
        <begin position="656"/>
        <end position="675"/>
    </location>
</feature>
<dbReference type="SMART" id="SM00875">
    <property type="entry name" value="BACK"/>
    <property type="match status" value="1"/>
</dbReference>
<feature type="domain" description="C2H2-type" evidence="14">
    <location>
        <begin position="552"/>
        <end position="579"/>
    </location>
</feature>
<dbReference type="InterPro" id="IPR011705">
    <property type="entry name" value="BACK"/>
</dbReference>
<feature type="domain" description="C2H2-type" evidence="14">
    <location>
        <begin position="579"/>
        <end position="608"/>
    </location>
</feature>
<dbReference type="Proteomes" id="UP000614601">
    <property type="component" value="Unassembled WGS sequence"/>
</dbReference>
<evidence type="ECO:0000256" key="9">
    <source>
        <dbReference type="ARBA" id="ARBA00023163"/>
    </source>
</evidence>
<dbReference type="SUPFAM" id="SSF54695">
    <property type="entry name" value="POZ domain"/>
    <property type="match status" value="1"/>
</dbReference>
<dbReference type="Pfam" id="PF00651">
    <property type="entry name" value="BTB"/>
    <property type="match status" value="1"/>
</dbReference>
<evidence type="ECO:0000256" key="5">
    <source>
        <dbReference type="ARBA" id="ARBA00022771"/>
    </source>
</evidence>
<dbReference type="FunFam" id="3.30.160.60:FF:000322">
    <property type="entry name" value="GDNF-inducible zinc finger protein 1"/>
    <property type="match status" value="1"/>
</dbReference>
<dbReference type="FunFam" id="3.30.160.60:FF:000340">
    <property type="entry name" value="zinc finger protein 473 isoform X1"/>
    <property type="match status" value="1"/>
</dbReference>
<gene>
    <name evidence="15" type="ORF">BOKJ2_LOCUS8753</name>
</gene>
<evidence type="ECO:0000256" key="8">
    <source>
        <dbReference type="ARBA" id="ARBA00023125"/>
    </source>
</evidence>
<feature type="domain" description="C2H2-type" evidence="14">
    <location>
        <begin position="468"/>
        <end position="495"/>
    </location>
</feature>
<evidence type="ECO:0000313" key="16">
    <source>
        <dbReference type="Proteomes" id="UP000614601"/>
    </source>
</evidence>
<comment type="similarity">
    <text evidence="2">Belongs to the krueppel C2H2-type zinc-finger protein family.</text>
</comment>
<dbReference type="SUPFAM" id="SSF57667">
    <property type="entry name" value="beta-beta-alpha zinc fingers"/>
    <property type="match status" value="5"/>
</dbReference>
<dbReference type="CDD" id="cd18186">
    <property type="entry name" value="BTB_POZ_ZBTB_KLHL-like"/>
    <property type="match status" value="1"/>
</dbReference>
<evidence type="ECO:0000256" key="12">
    <source>
        <dbReference type="SAM" id="MobiDB-lite"/>
    </source>
</evidence>
<proteinExistence type="inferred from homology"/>
<evidence type="ECO:0000256" key="6">
    <source>
        <dbReference type="ARBA" id="ARBA00022833"/>
    </source>
</evidence>
<evidence type="ECO:0000259" key="14">
    <source>
        <dbReference type="PROSITE" id="PS50157"/>
    </source>
</evidence>
<feature type="domain" description="C2H2-type" evidence="14">
    <location>
        <begin position="496"/>
        <end position="523"/>
    </location>
</feature>
<name>A0A811KYT9_9BILA</name>
<feature type="domain" description="BTB" evidence="13">
    <location>
        <begin position="44"/>
        <end position="112"/>
    </location>
</feature>
<keyword evidence="8" id="KW-0238">DNA-binding</keyword>
<evidence type="ECO:0000256" key="10">
    <source>
        <dbReference type="ARBA" id="ARBA00023242"/>
    </source>
</evidence>
<feature type="domain" description="C2H2-type" evidence="14">
    <location>
        <begin position="524"/>
        <end position="551"/>
    </location>
</feature>
<protein>
    <recommendedName>
        <fullName evidence="17">BTB domain-containing protein</fullName>
    </recommendedName>
</protein>
<dbReference type="OrthoDB" id="9978265at2759"/>
<keyword evidence="9" id="KW-0804">Transcription</keyword>
<dbReference type="PROSITE" id="PS50097">
    <property type="entry name" value="BTB"/>
    <property type="match status" value="1"/>
</dbReference>
<evidence type="ECO:0000256" key="11">
    <source>
        <dbReference type="PROSITE-ProRule" id="PRU00042"/>
    </source>
</evidence>
<dbReference type="EMBL" id="CAJFCW020000004">
    <property type="protein sequence ID" value="CAG9113172.1"/>
    <property type="molecule type" value="Genomic_DNA"/>
</dbReference>
<dbReference type="Pfam" id="PF00096">
    <property type="entry name" value="zf-C2H2"/>
    <property type="match status" value="4"/>
</dbReference>
<evidence type="ECO:0000256" key="3">
    <source>
        <dbReference type="ARBA" id="ARBA00022723"/>
    </source>
</evidence>
<feature type="region of interest" description="Disordered" evidence="12">
    <location>
        <begin position="887"/>
        <end position="925"/>
    </location>
</feature>
<dbReference type="InterPro" id="IPR036236">
    <property type="entry name" value="Znf_C2H2_sf"/>
</dbReference>
<dbReference type="Gene3D" id="3.30.710.10">
    <property type="entry name" value="Potassium Channel Kv1.1, Chain A"/>
    <property type="match status" value="1"/>
</dbReference>
<dbReference type="EMBL" id="CAJFDH010000004">
    <property type="protein sequence ID" value="CAD5220056.1"/>
    <property type="molecule type" value="Genomic_DNA"/>
</dbReference>
<evidence type="ECO:0000313" key="15">
    <source>
        <dbReference type="EMBL" id="CAD5220056.1"/>
    </source>
</evidence>
<dbReference type="PANTHER" id="PTHR24393:SF34">
    <property type="entry name" value="PR_SET DOMAIN 13"/>
    <property type="match status" value="1"/>
</dbReference>
<evidence type="ECO:0000256" key="1">
    <source>
        <dbReference type="ARBA" id="ARBA00004123"/>
    </source>
</evidence>
<keyword evidence="10" id="KW-0539">Nucleus</keyword>
<feature type="domain" description="C2H2-type" evidence="14">
    <location>
        <begin position="637"/>
        <end position="665"/>
    </location>
</feature>
<dbReference type="InterPro" id="IPR013087">
    <property type="entry name" value="Znf_C2H2_type"/>
</dbReference>
<organism evidence="15 16">
    <name type="scientific">Bursaphelenchus okinawaensis</name>
    <dbReference type="NCBI Taxonomy" id="465554"/>
    <lineage>
        <taxon>Eukaryota</taxon>
        <taxon>Metazoa</taxon>
        <taxon>Ecdysozoa</taxon>
        <taxon>Nematoda</taxon>
        <taxon>Chromadorea</taxon>
        <taxon>Rhabditida</taxon>
        <taxon>Tylenchina</taxon>
        <taxon>Tylenchomorpha</taxon>
        <taxon>Aphelenchoidea</taxon>
        <taxon>Aphelenchoididae</taxon>
        <taxon>Bursaphelenchus</taxon>
    </lineage>
</organism>
<dbReference type="GO" id="GO:0000978">
    <property type="term" value="F:RNA polymerase II cis-regulatory region sequence-specific DNA binding"/>
    <property type="evidence" value="ECO:0007669"/>
    <property type="project" value="TreeGrafter"/>
</dbReference>
<keyword evidence="6" id="KW-0862">Zinc</keyword>
<comment type="subcellular location">
    <subcellularLocation>
        <location evidence="1">Nucleus</location>
    </subcellularLocation>
</comment>
<accession>A0A811KYT9</accession>
<dbReference type="Proteomes" id="UP000783686">
    <property type="component" value="Unassembled WGS sequence"/>
</dbReference>
<dbReference type="GO" id="GO:0001228">
    <property type="term" value="F:DNA-binding transcription activator activity, RNA polymerase II-specific"/>
    <property type="evidence" value="ECO:0007669"/>
    <property type="project" value="TreeGrafter"/>
</dbReference>
<evidence type="ECO:0000256" key="2">
    <source>
        <dbReference type="ARBA" id="ARBA00006991"/>
    </source>
</evidence>
<feature type="region of interest" description="Disordered" evidence="12">
    <location>
        <begin position="378"/>
        <end position="407"/>
    </location>
</feature>